<dbReference type="Pfam" id="PF21762">
    <property type="entry name" value="DEDDh_C"/>
    <property type="match status" value="1"/>
</dbReference>
<dbReference type="AlphaFoldDB" id="A0A9P4H4F5"/>
<feature type="domain" description="Gfd2/YDR514C-like C-terminal" evidence="1">
    <location>
        <begin position="23"/>
        <end position="156"/>
    </location>
</feature>
<protein>
    <recommendedName>
        <fullName evidence="1">Gfd2/YDR514C-like C-terminal domain-containing protein</fullName>
    </recommendedName>
</protein>
<dbReference type="OrthoDB" id="5953249at2759"/>
<dbReference type="InterPro" id="IPR048519">
    <property type="entry name" value="Gfd2/YDR514C-like_C"/>
</dbReference>
<reference evidence="2" key="1">
    <citation type="journal article" date="2020" name="Stud. Mycol.">
        <title>101 Dothideomycetes genomes: a test case for predicting lifestyles and emergence of pathogens.</title>
        <authorList>
            <person name="Haridas S."/>
            <person name="Albert R."/>
            <person name="Binder M."/>
            <person name="Bloem J."/>
            <person name="Labutti K."/>
            <person name="Salamov A."/>
            <person name="Andreopoulos B."/>
            <person name="Baker S."/>
            <person name="Barry K."/>
            <person name="Bills G."/>
            <person name="Bluhm B."/>
            <person name="Cannon C."/>
            <person name="Castanera R."/>
            <person name="Culley D."/>
            <person name="Daum C."/>
            <person name="Ezra D."/>
            <person name="Gonzalez J."/>
            <person name="Henrissat B."/>
            <person name="Kuo A."/>
            <person name="Liang C."/>
            <person name="Lipzen A."/>
            <person name="Lutzoni F."/>
            <person name="Magnuson J."/>
            <person name="Mondo S."/>
            <person name="Nolan M."/>
            <person name="Ohm R."/>
            <person name="Pangilinan J."/>
            <person name="Park H.-J."/>
            <person name="Ramirez L."/>
            <person name="Alfaro M."/>
            <person name="Sun H."/>
            <person name="Tritt A."/>
            <person name="Yoshinaga Y."/>
            <person name="Zwiers L.-H."/>
            <person name="Turgeon B."/>
            <person name="Goodwin S."/>
            <person name="Spatafora J."/>
            <person name="Crous P."/>
            <person name="Grigoriev I."/>
        </authorList>
    </citation>
    <scope>NUCLEOTIDE SEQUENCE</scope>
    <source>
        <strain evidence="2">CBS 110217</strain>
    </source>
</reference>
<evidence type="ECO:0000313" key="2">
    <source>
        <dbReference type="EMBL" id="KAF2027372.1"/>
    </source>
</evidence>
<dbReference type="Gene3D" id="3.30.420.10">
    <property type="entry name" value="Ribonuclease H-like superfamily/Ribonuclease H"/>
    <property type="match status" value="1"/>
</dbReference>
<dbReference type="InterPro" id="IPR012337">
    <property type="entry name" value="RNaseH-like_sf"/>
</dbReference>
<gene>
    <name evidence="2" type="ORF">EK21DRAFT_114867</name>
</gene>
<accession>A0A9P4H4F5</accession>
<evidence type="ECO:0000313" key="3">
    <source>
        <dbReference type="Proteomes" id="UP000799777"/>
    </source>
</evidence>
<evidence type="ECO:0000259" key="1">
    <source>
        <dbReference type="Pfam" id="PF21762"/>
    </source>
</evidence>
<dbReference type="EMBL" id="ML978227">
    <property type="protein sequence ID" value="KAF2027372.1"/>
    <property type="molecule type" value="Genomic_DNA"/>
</dbReference>
<proteinExistence type="predicted"/>
<keyword evidence="3" id="KW-1185">Reference proteome</keyword>
<comment type="caution">
    <text evidence="2">The sequence shown here is derived from an EMBL/GenBank/DDBJ whole genome shotgun (WGS) entry which is preliminary data.</text>
</comment>
<dbReference type="InterPro" id="IPR036397">
    <property type="entry name" value="RNaseH_sf"/>
</dbReference>
<organism evidence="2 3">
    <name type="scientific">Setomelanomma holmii</name>
    <dbReference type="NCBI Taxonomy" id="210430"/>
    <lineage>
        <taxon>Eukaryota</taxon>
        <taxon>Fungi</taxon>
        <taxon>Dikarya</taxon>
        <taxon>Ascomycota</taxon>
        <taxon>Pezizomycotina</taxon>
        <taxon>Dothideomycetes</taxon>
        <taxon>Pleosporomycetidae</taxon>
        <taxon>Pleosporales</taxon>
        <taxon>Pleosporineae</taxon>
        <taxon>Phaeosphaeriaceae</taxon>
        <taxon>Setomelanomma</taxon>
    </lineage>
</organism>
<sequence>MAEIRDVLPEILAQIVSNYVASVVEENESLENPFVPSNRYAVASGSCEVKSERQALFDLHRRLQPWYHQQNAVLIGHTLFNDIKWLEERWAVRHQAPFRPLFDGLLTIDVALIGRAMRNSFQSMKLAKIGECLGVDFVGEAHNASNDAAHTLDIFLV</sequence>
<dbReference type="Proteomes" id="UP000799777">
    <property type="component" value="Unassembled WGS sequence"/>
</dbReference>
<dbReference type="SUPFAM" id="SSF53098">
    <property type="entry name" value="Ribonuclease H-like"/>
    <property type="match status" value="1"/>
</dbReference>
<name>A0A9P4H4F5_9PLEO</name>
<dbReference type="GO" id="GO:0003676">
    <property type="term" value="F:nucleic acid binding"/>
    <property type="evidence" value="ECO:0007669"/>
    <property type="project" value="InterPro"/>
</dbReference>